<feature type="compositionally biased region" description="Basic and acidic residues" evidence="1">
    <location>
        <begin position="8"/>
        <end position="26"/>
    </location>
</feature>
<feature type="compositionally biased region" description="Basic and acidic residues" evidence="1">
    <location>
        <begin position="71"/>
        <end position="80"/>
    </location>
</feature>
<dbReference type="EMBL" id="PQXI01000096">
    <property type="protein sequence ID" value="TGO24719.1"/>
    <property type="molecule type" value="Genomic_DNA"/>
</dbReference>
<proteinExistence type="predicted"/>
<organism evidence="2 3">
    <name type="scientific">Botrytis paeoniae</name>
    <dbReference type="NCBI Taxonomy" id="278948"/>
    <lineage>
        <taxon>Eukaryota</taxon>
        <taxon>Fungi</taxon>
        <taxon>Dikarya</taxon>
        <taxon>Ascomycota</taxon>
        <taxon>Pezizomycotina</taxon>
        <taxon>Leotiomycetes</taxon>
        <taxon>Helotiales</taxon>
        <taxon>Sclerotiniaceae</taxon>
        <taxon>Botrytis</taxon>
    </lineage>
</organism>
<feature type="region of interest" description="Disordered" evidence="1">
    <location>
        <begin position="1"/>
        <end position="26"/>
    </location>
</feature>
<comment type="caution">
    <text evidence="2">The sequence shown here is derived from an EMBL/GenBank/DDBJ whole genome shotgun (WGS) entry which is preliminary data.</text>
</comment>
<gene>
    <name evidence="2" type="ORF">BPAE_0096g00250</name>
</gene>
<evidence type="ECO:0000313" key="3">
    <source>
        <dbReference type="Proteomes" id="UP000297910"/>
    </source>
</evidence>
<reference evidence="2 3" key="1">
    <citation type="submission" date="2017-12" db="EMBL/GenBank/DDBJ databases">
        <title>Comparative genomics of Botrytis spp.</title>
        <authorList>
            <person name="Valero-Jimenez C.A."/>
            <person name="Tapia P."/>
            <person name="Veloso J."/>
            <person name="Silva-Moreno E."/>
            <person name="Staats M."/>
            <person name="Valdes J.H."/>
            <person name="Van Kan J.A.L."/>
        </authorList>
    </citation>
    <scope>NUCLEOTIDE SEQUENCE [LARGE SCALE GENOMIC DNA]</scope>
    <source>
        <strain evidence="2 3">Bp0003</strain>
    </source>
</reference>
<feature type="region of interest" description="Disordered" evidence="1">
    <location>
        <begin position="53"/>
        <end position="80"/>
    </location>
</feature>
<evidence type="ECO:0000256" key="1">
    <source>
        <dbReference type="SAM" id="MobiDB-lite"/>
    </source>
</evidence>
<accession>A0A4Z1FNX6</accession>
<protein>
    <submittedName>
        <fullName evidence="2">Uncharacterized protein</fullName>
    </submittedName>
</protein>
<dbReference type="Proteomes" id="UP000297910">
    <property type="component" value="Unassembled WGS sequence"/>
</dbReference>
<dbReference type="AlphaFoldDB" id="A0A4Z1FNX6"/>
<keyword evidence="3" id="KW-1185">Reference proteome</keyword>
<sequence>MSNQQYDRNGRALDPRDFHDFNKIDSSVHFDPKTRHDDIKSETWIMHAKWRKAKGSGRMNEHNKQAAVPVLRERESITTL</sequence>
<name>A0A4Z1FNX6_9HELO</name>
<evidence type="ECO:0000313" key="2">
    <source>
        <dbReference type="EMBL" id="TGO24719.1"/>
    </source>
</evidence>